<keyword evidence="1" id="KW-0862">Zinc</keyword>
<dbReference type="PANTHER" id="PTHR46592">
    <property type="entry name" value="RING-H2 FINGER PROTEIN ATL67"/>
    <property type="match status" value="1"/>
</dbReference>
<keyword evidence="2" id="KW-1133">Transmembrane helix</keyword>
<dbReference type="AlphaFoldDB" id="A0ABD3IV57"/>
<dbReference type="Proteomes" id="UP001634007">
    <property type="component" value="Unassembled WGS sequence"/>
</dbReference>
<organism evidence="4 5">
    <name type="scientific">Eucalyptus globulus</name>
    <name type="common">Tasmanian blue gum</name>
    <dbReference type="NCBI Taxonomy" id="34317"/>
    <lineage>
        <taxon>Eukaryota</taxon>
        <taxon>Viridiplantae</taxon>
        <taxon>Streptophyta</taxon>
        <taxon>Embryophyta</taxon>
        <taxon>Tracheophyta</taxon>
        <taxon>Spermatophyta</taxon>
        <taxon>Magnoliopsida</taxon>
        <taxon>eudicotyledons</taxon>
        <taxon>Gunneridae</taxon>
        <taxon>Pentapetalae</taxon>
        <taxon>rosids</taxon>
        <taxon>malvids</taxon>
        <taxon>Myrtales</taxon>
        <taxon>Myrtaceae</taxon>
        <taxon>Myrtoideae</taxon>
        <taxon>Eucalypteae</taxon>
        <taxon>Eucalyptus</taxon>
    </lineage>
</organism>
<name>A0ABD3IV57_EUCGL</name>
<dbReference type="PROSITE" id="PS50089">
    <property type="entry name" value="ZF_RING_2"/>
    <property type="match status" value="1"/>
</dbReference>
<keyword evidence="2" id="KW-0472">Membrane</keyword>
<dbReference type="GO" id="GO:0008270">
    <property type="term" value="F:zinc ion binding"/>
    <property type="evidence" value="ECO:0007669"/>
    <property type="project" value="UniProtKB-KW"/>
</dbReference>
<evidence type="ECO:0000313" key="5">
    <source>
        <dbReference type="Proteomes" id="UP001634007"/>
    </source>
</evidence>
<evidence type="ECO:0000256" key="2">
    <source>
        <dbReference type="SAM" id="Phobius"/>
    </source>
</evidence>
<dbReference type="Gene3D" id="3.30.40.10">
    <property type="entry name" value="Zinc/RING finger domain, C3HC4 (zinc finger)"/>
    <property type="match status" value="1"/>
</dbReference>
<accession>A0ABD3IV57</accession>
<keyword evidence="5" id="KW-1185">Reference proteome</keyword>
<dbReference type="InterPro" id="IPR001841">
    <property type="entry name" value="Znf_RING"/>
</dbReference>
<dbReference type="PANTHER" id="PTHR46592:SF16">
    <property type="entry name" value="RING-H2 FINGER PROTEIN ATL70"/>
    <property type="match status" value="1"/>
</dbReference>
<dbReference type="SMART" id="SM00184">
    <property type="entry name" value="RING"/>
    <property type="match status" value="1"/>
</dbReference>
<dbReference type="Pfam" id="PF13639">
    <property type="entry name" value="zf-RING_2"/>
    <property type="match status" value="1"/>
</dbReference>
<evidence type="ECO:0000313" key="4">
    <source>
        <dbReference type="EMBL" id="KAL3718108.1"/>
    </source>
</evidence>
<sequence>MRIPIGYLYPGLIALFILTLYLYTHFCIPPPRSRPLTSVVDGSHSIAAKLGSFSKLLYSQVKGAGSSCCSICLSEYKERDVLRLLPDCGHYFHSKCIDQWLRTNPSCPNCRTSLVPIPVPTPVATPLSEVPMLMALRR</sequence>
<dbReference type="SUPFAM" id="SSF57850">
    <property type="entry name" value="RING/U-box"/>
    <property type="match status" value="1"/>
</dbReference>
<evidence type="ECO:0000259" key="3">
    <source>
        <dbReference type="PROSITE" id="PS50089"/>
    </source>
</evidence>
<keyword evidence="1" id="KW-0863">Zinc-finger</keyword>
<feature type="domain" description="RING-type" evidence="3">
    <location>
        <begin position="69"/>
        <end position="111"/>
    </location>
</feature>
<evidence type="ECO:0000256" key="1">
    <source>
        <dbReference type="PROSITE-ProRule" id="PRU00175"/>
    </source>
</evidence>
<feature type="transmembrane region" description="Helical" evidence="2">
    <location>
        <begin position="7"/>
        <end position="26"/>
    </location>
</feature>
<comment type="caution">
    <text evidence="4">The sequence shown here is derived from an EMBL/GenBank/DDBJ whole genome shotgun (WGS) entry which is preliminary data.</text>
</comment>
<keyword evidence="2" id="KW-0812">Transmembrane</keyword>
<gene>
    <name evidence="4" type="ORF">ACJRO7_003269</name>
</gene>
<dbReference type="InterPro" id="IPR013083">
    <property type="entry name" value="Znf_RING/FYVE/PHD"/>
</dbReference>
<dbReference type="InterPro" id="IPR044289">
    <property type="entry name" value="ATL67-70"/>
</dbReference>
<dbReference type="EMBL" id="JBJKBG010000010">
    <property type="protein sequence ID" value="KAL3718108.1"/>
    <property type="molecule type" value="Genomic_DNA"/>
</dbReference>
<keyword evidence="1" id="KW-0479">Metal-binding</keyword>
<reference evidence="4 5" key="1">
    <citation type="submission" date="2024-11" db="EMBL/GenBank/DDBJ databases">
        <title>Chromosome-level genome assembly of Eucalyptus globulus Labill. provides insights into its genome evolution.</title>
        <authorList>
            <person name="Li X."/>
        </authorList>
    </citation>
    <scope>NUCLEOTIDE SEQUENCE [LARGE SCALE GENOMIC DNA]</scope>
    <source>
        <strain evidence="4">CL2024</strain>
        <tissue evidence="4">Fresh tender leaves</tissue>
    </source>
</reference>
<protein>
    <recommendedName>
        <fullName evidence="3">RING-type domain-containing protein</fullName>
    </recommendedName>
</protein>
<dbReference type="CDD" id="cd16461">
    <property type="entry name" value="RING-H2_EL5-like"/>
    <property type="match status" value="1"/>
</dbReference>
<proteinExistence type="predicted"/>